<reference evidence="1" key="1">
    <citation type="journal article" date="2014" name="Front. Microbiol.">
        <title>High frequency of phylogenetically diverse reductive dehalogenase-homologous genes in deep subseafloor sedimentary metagenomes.</title>
        <authorList>
            <person name="Kawai M."/>
            <person name="Futagami T."/>
            <person name="Toyoda A."/>
            <person name="Takaki Y."/>
            <person name="Nishi S."/>
            <person name="Hori S."/>
            <person name="Arai W."/>
            <person name="Tsubouchi T."/>
            <person name="Morono Y."/>
            <person name="Uchiyama I."/>
            <person name="Ito T."/>
            <person name="Fujiyama A."/>
            <person name="Inagaki F."/>
            <person name="Takami H."/>
        </authorList>
    </citation>
    <scope>NUCLEOTIDE SEQUENCE</scope>
    <source>
        <strain evidence="1">Expedition CK06-06</strain>
    </source>
</reference>
<comment type="caution">
    <text evidence="1">The sequence shown here is derived from an EMBL/GenBank/DDBJ whole genome shotgun (WGS) entry which is preliminary data.</text>
</comment>
<evidence type="ECO:0000313" key="1">
    <source>
        <dbReference type="EMBL" id="GAI03827.1"/>
    </source>
</evidence>
<accession>X1K9X2</accession>
<name>X1K9X2_9ZZZZ</name>
<dbReference type="AlphaFoldDB" id="X1K9X2"/>
<gene>
    <name evidence="1" type="ORF">S06H3_11804</name>
</gene>
<evidence type="ECO:0008006" key="2">
    <source>
        <dbReference type="Google" id="ProtNLM"/>
    </source>
</evidence>
<protein>
    <recommendedName>
        <fullName evidence="2">Rubrerythrin diiron-binding domain-containing protein</fullName>
    </recommendedName>
</protein>
<dbReference type="EMBL" id="BARV01005807">
    <property type="protein sequence ID" value="GAI03827.1"/>
    <property type="molecule type" value="Genomic_DNA"/>
</dbReference>
<sequence>MACVSPDGKPTESGVQMLRALRSGLGPPEEIAKDTGLPLFRVRSGLRELSQAGLANQTHDFYKRQGKNATYDTERDFYEALAAEEREHHLILFGLLRVPQRPSRVVCQKRASFPGWWLNLRTRCPP</sequence>
<organism evidence="1">
    <name type="scientific">marine sediment metagenome</name>
    <dbReference type="NCBI Taxonomy" id="412755"/>
    <lineage>
        <taxon>unclassified sequences</taxon>
        <taxon>metagenomes</taxon>
        <taxon>ecological metagenomes</taxon>
    </lineage>
</organism>
<proteinExistence type="predicted"/>